<evidence type="ECO:0000256" key="1">
    <source>
        <dbReference type="SAM" id="Phobius"/>
    </source>
</evidence>
<feature type="transmembrane region" description="Helical" evidence="1">
    <location>
        <begin position="244"/>
        <end position="265"/>
    </location>
</feature>
<keyword evidence="1" id="KW-1133">Transmembrane helix</keyword>
<dbReference type="EMBL" id="MGKW01000007">
    <property type="protein sequence ID" value="OGN34546.1"/>
    <property type="molecule type" value="Genomic_DNA"/>
</dbReference>
<organism evidence="2 3">
    <name type="scientific">Candidatus Yanofskybacteria bacterium RIFCSPLOWO2_02_FULL_47_9b</name>
    <dbReference type="NCBI Taxonomy" id="1802708"/>
    <lineage>
        <taxon>Bacteria</taxon>
        <taxon>Candidatus Yanofskyibacteriota</taxon>
    </lineage>
</organism>
<proteinExistence type="predicted"/>
<evidence type="ECO:0000313" key="2">
    <source>
        <dbReference type="EMBL" id="OGN34546.1"/>
    </source>
</evidence>
<gene>
    <name evidence="2" type="ORF">A3I39_01390</name>
</gene>
<dbReference type="Proteomes" id="UP000178155">
    <property type="component" value="Unassembled WGS sequence"/>
</dbReference>
<keyword evidence="1" id="KW-0812">Transmembrane</keyword>
<sequence length="266" mass="30271">MKIFEFSFNPKKRKDRFFEIYSYEPRSPKEKPKGTLYMVGELDNALEFNSRLLKRLRALIQQEYYGSSLKAGAAFKVALKRVNGFLEQESKNGNVDWLGNLHVALLLFLTVGEKKTVFHAAKTGSMKILLVRQGMLTDAGKRGETGSLRQPGKVFSNLVSGTLLPEDSVIATTREIFEVLSREKSLLELGALGEARQFREFFSKRVRMLSQNSGVLIAAVIEQEQAKRSLPKPRIMFPLLHYPFLAKRLLLILFFLGVLLLGYLFF</sequence>
<comment type="caution">
    <text evidence="2">The sequence shown here is derived from an EMBL/GenBank/DDBJ whole genome shotgun (WGS) entry which is preliminary data.</text>
</comment>
<accession>A0A1F8HC84</accession>
<name>A0A1F8HC84_9BACT</name>
<keyword evidence="1" id="KW-0472">Membrane</keyword>
<dbReference type="AlphaFoldDB" id="A0A1F8HC84"/>
<reference evidence="2 3" key="1">
    <citation type="journal article" date="2016" name="Nat. Commun.">
        <title>Thousands of microbial genomes shed light on interconnected biogeochemical processes in an aquifer system.</title>
        <authorList>
            <person name="Anantharaman K."/>
            <person name="Brown C.T."/>
            <person name="Hug L.A."/>
            <person name="Sharon I."/>
            <person name="Castelle C.J."/>
            <person name="Probst A.J."/>
            <person name="Thomas B.C."/>
            <person name="Singh A."/>
            <person name="Wilkins M.J."/>
            <person name="Karaoz U."/>
            <person name="Brodie E.L."/>
            <person name="Williams K.H."/>
            <person name="Hubbard S.S."/>
            <person name="Banfield J.F."/>
        </authorList>
    </citation>
    <scope>NUCLEOTIDE SEQUENCE [LARGE SCALE GENOMIC DNA]</scope>
</reference>
<protein>
    <submittedName>
        <fullName evidence="2">Uncharacterized protein</fullName>
    </submittedName>
</protein>
<evidence type="ECO:0000313" key="3">
    <source>
        <dbReference type="Proteomes" id="UP000178155"/>
    </source>
</evidence>